<gene>
    <name evidence="1" type="ORF">ACFQS1_18425</name>
</gene>
<dbReference type="Gene3D" id="3.40.50.150">
    <property type="entry name" value="Vaccinia Virus protein VP39"/>
    <property type="match status" value="1"/>
</dbReference>
<evidence type="ECO:0000313" key="2">
    <source>
        <dbReference type="Proteomes" id="UP001596548"/>
    </source>
</evidence>
<dbReference type="Proteomes" id="UP001596548">
    <property type="component" value="Unassembled WGS sequence"/>
</dbReference>
<dbReference type="GO" id="GO:0008168">
    <property type="term" value="F:methyltransferase activity"/>
    <property type="evidence" value="ECO:0007669"/>
    <property type="project" value="UniProtKB-KW"/>
</dbReference>
<keyword evidence="2" id="KW-1185">Reference proteome</keyword>
<comment type="caution">
    <text evidence="1">The sequence shown here is derived from an EMBL/GenBank/DDBJ whole genome shotgun (WGS) entry which is preliminary data.</text>
</comment>
<keyword evidence="1" id="KW-0489">Methyltransferase</keyword>
<dbReference type="GO" id="GO:0032259">
    <property type="term" value="P:methylation"/>
    <property type="evidence" value="ECO:0007669"/>
    <property type="project" value="UniProtKB-KW"/>
</dbReference>
<dbReference type="RefSeq" id="WP_378969720.1">
    <property type="nucleotide sequence ID" value="NZ_JBHTBJ010000012.1"/>
</dbReference>
<proteinExistence type="predicted"/>
<dbReference type="CDD" id="cd02440">
    <property type="entry name" value="AdoMet_MTases"/>
    <property type="match status" value="1"/>
</dbReference>
<dbReference type="InterPro" id="IPR029063">
    <property type="entry name" value="SAM-dependent_MTases_sf"/>
</dbReference>
<evidence type="ECO:0000313" key="1">
    <source>
        <dbReference type="EMBL" id="MFC7275973.1"/>
    </source>
</evidence>
<protein>
    <submittedName>
        <fullName evidence="1">Class I SAM-dependent methyltransferase</fullName>
    </submittedName>
</protein>
<dbReference type="Pfam" id="PF13489">
    <property type="entry name" value="Methyltransf_23"/>
    <property type="match status" value="1"/>
</dbReference>
<name>A0ABW2HS88_9ACTN</name>
<keyword evidence="1" id="KW-0808">Transferase</keyword>
<dbReference type="EMBL" id="JBHTBJ010000012">
    <property type="protein sequence ID" value="MFC7275973.1"/>
    <property type="molecule type" value="Genomic_DNA"/>
</dbReference>
<dbReference type="SUPFAM" id="SSF53335">
    <property type="entry name" value="S-adenosyl-L-methionine-dependent methyltransferases"/>
    <property type="match status" value="1"/>
</dbReference>
<reference evidence="2" key="1">
    <citation type="journal article" date="2019" name="Int. J. Syst. Evol. Microbiol.">
        <title>The Global Catalogue of Microorganisms (GCM) 10K type strain sequencing project: providing services to taxonomists for standard genome sequencing and annotation.</title>
        <authorList>
            <consortium name="The Broad Institute Genomics Platform"/>
            <consortium name="The Broad Institute Genome Sequencing Center for Infectious Disease"/>
            <person name="Wu L."/>
            <person name="Ma J."/>
        </authorList>
    </citation>
    <scope>NUCLEOTIDE SEQUENCE [LARGE SCALE GENOMIC DNA]</scope>
    <source>
        <strain evidence="2">XZYJT-10</strain>
    </source>
</reference>
<organism evidence="1 2">
    <name type="scientific">Paractinoplanes rhizophilus</name>
    <dbReference type="NCBI Taxonomy" id="1416877"/>
    <lineage>
        <taxon>Bacteria</taxon>
        <taxon>Bacillati</taxon>
        <taxon>Actinomycetota</taxon>
        <taxon>Actinomycetes</taxon>
        <taxon>Micromonosporales</taxon>
        <taxon>Micromonosporaceae</taxon>
        <taxon>Paractinoplanes</taxon>
    </lineage>
</organism>
<accession>A0ABW2HS88</accession>
<sequence>MTSGEQASHRAFLDRYYRLTHHVYDVSRRYFLFGRDGVLDRLLASDWTTLVELGPGTGRNLARLHRRRPDAALGGLEASEVMRAHAARRCPWARIQPGFAEDGDIGAVLGVPPQRILMSYCLSMFTDPDRAIGNARRHLAPGGELWVVDFADLAGLPSGPRRAMRRFLAAFHVEAVPDELLDRHGASHVGHGPLRYFVVARFTA</sequence>